<sequence length="450" mass="49831">MDTSTDPGCGPEPGASPDPEPQAELAAMVAAIGVTTEKETVAGRPQVEGLRNGQDSSSRKLAPRPLLSNRKMSLQERGTYLGAGGGGYSHISPRVARRPTIESKHVSISDTQVRRKSHGSSPTSFLYNAMKVVSKKKLMKQYGFPRRPPPRGVKAAQGVQPKVLGPLERVYQEIAILKKLDHLNIVKLVEVLDDPSEDNLHMGDPVMEVPTDNPFTEEQARIYFRDIVLGIEYLHYQKIVHRDIKPSNLLLGDDGHVKIADFGVSNQFEGNDALLSSTAGTPAFMAPETLSDNRKSFSGKALDIWAMGVTLYCFVFGKCPFIDEYILALHNKIKNKPVEFPETPVISEELKSLILRMLNKNPDARITIPEIKMHPWVTQNGSCPLPLEEEHCTVVEVTEEEVQNSVKFVPSLSAVILVKAMLRKRSFSNPFECPSRREERSMSAPGNLLM</sequence>
<keyword evidence="3" id="KW-0547">Nucleotide-binding</keyword>
<evidence type="ECO:0000259" key="7">
    <source>
        <dbReference type="PROSITE" id="PS50011"/>
    </source>
</evidence>
<reference evidence="8" key="3">
    <citation type="submission" date="2025-09" db="UniProtKB">
        <authorList>
            <consortium name="Ensembl"/>
        </authorList>
    </citation>
    <scope>IDENTIFICATION</scope>
</reference>
<accession>A0A8C9TAQ5</accession>
<dbReference type="Gene3D" id="1.10.510.10">
    <property type="entry name" value="Transferase(Phosphotransferase) domain 1"/>
    <property type="match status" value="1"/>
</dbReference>
<keyword evidence="9" id="KW-1185">Reference proteome</keyword>
<dbReference type="Proteomes" id="UP000694397">
    <property type="component" value="Chromosome 25"/>
</dbReference>
<dbReference type="AlphaFoldDB" id="A0A8C9TAQ5"/>
<dbReference type="Gene3D" id="3.30.200.20">
    <property type="entry name" value="Phosphorylase Kinase, domain 1"/>
    <property type="match status" value="1"/>
</dbReference>
<gene>
    <name evidence="8" type="primary">CAMKK1</name>
    <name evidence="8" type="synonym">camkk1a</name>
</gene>
<dbReference type="SUPFAM" id="SSF56112">
    <property type="entry name" value="Protein kinase-like (PK-like)"/>
    <property type="match status" value="1"/>
</dbReference>
<evidence type="ECO:0000256" key="6">
    <source>
        <dbReference type="SAM" id="MobiDB-lite"/>
    </source>
</evidence>
<evidence type="ECO:0000256" key="3">
    <source>
        <dbReference type="ARBA" id="ARBA00022741"/>
    </source>
</evidence>
<dbReference type="GO" id="GO:0005524">
    <property type="term" value="F:ATP binding"/>
    <property type="evidence" value="ECO:0007669"/>
    <property type="project" value="UniProtKB-KW"/>
</dbReference>
<reference evidence="8" key="2">
    <citation type="submission" date="2025-08" db="UniProtKB">
        <authorList>
            <consortium name="Ensembl"/>
        </authorList>
    </citation>
    <scope>IDENTIFICATION</scope>
</reference>
<evidence type="ECO:0000256" key="2">
    <source>
        <dbReference type="ARBA" id="ARBA00022679"/>
    </source>
</evidence>
<dbReference type="GO" id="GO:0061762">
    <property type="term" value="P:CAMKK-AMPK signaling cascade"/>
    <property type="evidence" value="ECO:0007669"/>
    <property type="project" value="TreeGrafter"/>
</dbReference>
<keyword evidence="5" id="KW-0067">ATP-binding</keyword>
<keyword evidence="4" id="KW-0418">Kinase</keyword>
<dbReference type="FunFam" id="1.10.510.10:FF:000091">
    <property type="entry name" value="Calcium/calmodulin-dependent protein kinase kinase 2 isoform 1"/>
    <property type="match status" value="1"/>
</dbReference>
<evidence type="ECO:0000313" key="9">
    <source>
        <dbReference type="Proteomes" id="UP000694397"/>
    </source>
</evidence>
<evidence type="ECO:0000313" key="8">
    <source>
        <dbReference type="Ensembl" id="ENSSFOP00015048831.1"/>
    </source>
</evidence>
<dbReference type="PROSITE" id="PS50011">
    <property type="entry name" value="PROTEIN_KINASE_DOM"/>
    <property type="match status" value="1"/>
</dbReference>
<keyword evidence="2" id="KW-0808">Transferase</keyword>
<organism evidence="8 9">
    <name type="scientific">Scleropages formosus</name>
    <name type="common">Asian bonytongue</name>
    <name type="synonym">Osteoglossum formosum</name>
    <dbReference type="NCBI Taxonomy" id="113540"/>
    <lineage>
        <taxon>Eukaryota</taxon>
        <taxon>Metazoa</taxon>
        <taxon>Chordata</taxon>
        <taxon>Craniata</taxon>
        <taxon>Vertebrata</taxon>
        <taxon>Euteleostomi</taxon>
        <taxon>Actinopterygii</taxon>
        <taxon>Neopterygii</taxon>
        <taxon>Teleostei</taxon>
        <taxon>Osteoglossocephala</taxon>
        <taxon>Osteoglossomorpha</taxon>
        <taxon>Osteoglossiformes</taxon>
        <taxon>Osteoglossidae</taxon>
        <taxon>Scleropages</taxon>
    </lineage>
</organism>
<protein>
    <submittedName>
        <fullName evidence="8">Calcium/calmodulin-dependent protein kinase kinase 1, alpha a</fullName>
    </submittedName>
</protein>
<evidence type="ECO:0000256" key="5">
    <source>
        <dbReference type="ARBA" id="ARBA00022840"/>
    </source>
</evidence>
<dbReference type="GeneTree" id="ENSGT00940000154890"/>
<keyword evidence="1" id="KW-0723">Serine/threonine-protein kinase</keyword>
<evidence type="ECO:0000256" key="1">
    <source>
        <dbReference type="ARBA" id="ARBA00022527"/>
    </source>
</evidence>
<feature type="domain" description="Protein kinase" evidence="7">
    <location>
        <begin position="75"/>
        <end position="377"/>
    </location>
</feature>
<dbReference type="SMART" id="SM00220">
    <property type="entry name" value="S_TKc"/>
    <property type="match status" value="1"/>
</dbReference>
<dbReference type="PANTHER" id="PTHR43895:SF26">
    <property type="entry name" value="CALCIUM_CALMODULIN DEPENDENT PROTEIN KINASE KINASE 1"/>
    <property type="match status" value="1"/>
</dbReference>
<evidence type="ECO:0000256" key="4">
    <source>
        <dbReference type="ARBA" id="ARBA00022777"/>
    </source>
</evidence>
<dbReference type="InterPro" id="IPR008271">
    <property type="entry name" value="Ser/Thr_kinase_AS"/>
</dbReference>
<proteinExistence type="predicted"/>
<dbReference type="InterPro" id="IPR000719">
    <property type="entry name" value="Prot_kinase_dom"/>
</dbReference>
<reference evidence="8 9" key="1">
    <citation type="submission" date="2019-04" db="EMBL/GenBank/DDBJ databases">
        <authorList>
            <consortium name="Wellcome Sanger Institute Data Sharing"/>
        </authorList>
    </citation>
    <scope>NUCLEOTIDE SEQUENCE [LARGE SCALE GENOMIC DNA]</scope>
</reference>
<dbReference type="InterPro" id="IPR011009">
    <property type="entry name" value="Kinase-like_dom_sf"/>
</dbReference>
<dbReference type="PANTHER" id="PTHR43895">
    <property type="entry name" value="CALCIUM/CALMODULIN-DEPENDENT PROTEIN KINASE KINASE-RELATED"/>
    <property type="match status" value="1"/>
</dbReference>
<dbReference type="PROSITE" id="PS00108">
    <property type="entry name" value="PROTEIN_KINASE_ST"/>
    <property type="match status" value="1"/>
</dbReference>
<feature type="region of interest" description="Disordered" evidence="6">
    <location>
        <begin position="1"/>
        <end position="21"/>
    </location>
</feature>
<dbReference type="GO" id="GO:0004674">
    <property type="term" value="F:protein serine/threonine kinase activity"/>
    <property type="evidence" value="ECO:0007669"/>
    <property type="project" value="UniProtKB-KW"/>
</dbReference>
<dbReference type="Pfam" id="PF00069">
    <property type="entry name" value="Pkinase"/>
    <property type="match status" value="1"/>
</dbReference>
<name>A0A8C9TAQ5_SCLFO</name>
<feature type="region of interest" description="Disordered" evidence="6">
    <location>
        <begin position="36"/>
        <end position="70"/>
    </location>
</feature>
<dbReference type="Ensembl" id="ENSSFOT00015076709.1">
    <property type="protein sequence ID" value="ENSSFOP00015048831.1"/>
    <property type="gene ID" value="ENSSFOG00015001875.2"/>
</dbReference>